<organism evidence="13 14">
    <name type="scientific">Agrococcus citreus</name>
    <dbReference type="NCBI Taxonomy" id="84643"/>
    <lineage>
        <taxon>Bacteria</taxon>
        <taxon>Bacillati</taxon>
        <taxon>Actinomycetota</taxon>
        <taxon>Actinomycetes</taxon>
        <taxon>Micrococcales</taxon>
        <taxon>Microbacteriaceae</taxon>
        <taxon>Agrococcus</taxon>
    </lineage>
</organism>
<dbReference type="EMBL" id="BAAAKK010000006">
    <property type="protein sequence ID" value="GAA1426199.1"/>
    <property type="molecule type" value="Genomic_DNA"/>
</dbReference>
<dbReference type="SUPFAM" id="SSF54427">
    <property type="entry name" value="NTF2-like"/>
    <property type="match status" value="1"/>
</dbReference>
<dbReference type="InterPro" id="IPR050092">
    <property type="entry name" value="RNase_H"/>
</dbReference>
<evidence type="ECO:0000256" key="7">
    <source>
        <dbReference type="ARBA" id="ARBA00022759"/>
    </source>
</evidence>
<keyword evidence="5 10" id="KW-0540">Nuclease</keyword>
<sequence length="333" mass="35171">MITAAADGSSLGNPGPTGWGWYIDDARWAAGGQRLGTNNIGELSAVVDLLQQTVGVDELLILCDSQYVIKSITQWMPGWKRKGWRKADGKPVMNRELLEELDRLMTERKAAGGVVRFEWVRGHAGHPLNEEADRLANGAATAFQRGAVPDAGPGFSAPRSTGPGSTGPGSSGGTHAPAAADASAPAASAPAPSAPAPAAAAPAAASTTSVGLFDDLDGFLADDPDEATVVRLERELLSDRVRADPASVAAILHPEWEEIGASGRRWSRDELLAEIAPLPSPVELELLATHRVSDDAQLLVWRSVGESSALRSSLWVRSGATWRQRFHQGTREA</sequence>
<dbReference type="InterPro" id="IPR032710">
    <property type="entry name" value="NTF2-like_dom_sf"/>
</dbReference>
<comment type="catalytic activity">
    <reaction evidence="1 10">
        <text>Endonucleolytic cleavage to 5'-phosphomonoester.</text>
        <dbReference type="EC" id="3.1.26.4"/>
    </reaction>
</comment>
<keyword evidence="14" id="KW-1185">Reference proteome</keyword>
<keyword evidence="10" id="KW-0963">Cytoplasm</keyword>
<evidence type="ECO:0000256" key="9">
    <source>
        <dbReference type="ARBA" id="ARBA00022842"/>
    </source>
</evidence>
<gene>
    <name evidence="10" type="primary">rnhA</name>
    <name evidence="13" type="ORF">GCM10009640_26750</name>
</gene>
<dbReference type="HAMAP" id="MF_00042">
    <property type="entry name" value="RNase_H"/>
    <property type="match status" value="1"/>
</dbReference>
<dbReference type="InterPro" id="IPR012337">
    <property type="entry name" value="RNaseH-like_sf"/>
</dbReference>
<proteinExistence type="inferred from homology"/>
<dbReference type="InterPro" id="IPR002156">
    <property type="entry name" value="RNaseH_domain"/>
</dbReference>
<dbReference type="SUPFAM" id="SSF53098">
    <property type="entry name" value="Ribonuclease H-like"/>
    <property type="match status" value="1"/>
</dbReference>
<dbReference type="Pfam" id="PF14534">
    <property type="entry name" value="DUF4440"/>
    <property type="match status" value="1"/>
</dbReference>
<dbReference type="Gene3D" id="3.30.420.10">
    <property type="entry name" value="Ribonuclease H-like superfamily/Ribonuclease H"/>
    <property type="match status" value="1"/>
</dbReference>
<evidence type="ECO:0000313" key="13">
    <source>
        <dbReference type="EMBL" id="GAA1426199.1"/>
    </source>
</evidence>
<evidence type="ECO:0000256" key="10">
    <source>
        <dbReference type="HAMAP-Rule" id="MF_00042"/>
    </source>
</evidence>
<dbReference type="PROSITE" id="PS50879">
    <property type="entry name" value="RNASE_H_1"/>
    <property type="match status" value="1"/>
</dbReference>
<evidence type="ECO:0000256" key="6">
    <source>
        <dbReference type="ARBA" id="ARBA00022723"/>
    </source>
</evidence>
<dbReference type="Gene3D" id="3.10.450.50">
    <property type="match status" value="1"/>
</dbReference>
<evidence type="ECO:0000256" key="11">
    <source>
        <dbReference type="SAM" id="MobiDB-lite"/>
    </source>
</evidence>
<comment type="subunit">
    <text evidence="3 10">Monomer.</text>
</comment>
<feature type="binding site" evidence="10">
    <location>
        <position position="133"/>
    </location>
    <ligand>
        <name>Mg(2+)</name>
        <dbReference type="ChEBI" id="CHEBI:18420"/>
        <label>2</label>
    </ligand>
</feature>
<keyword evidence="8 10" id="KW-0378">Hydrolase</keyword>
<keyword evidence="9 10" id="KW-0460">Magnesium</keyword>
<evidence type="ECO:0000313" key="14">
    <source>
        <dbReference type="Proteomes" id="UP001501266"/>
    </source>
</evidence>
<dbReference type="Pfam" id="PF00075">
    <property type="entry name" value="RNase_H"/>
    <property type="match status" value="1"/>
</dbReference>
<feature type="binding site" evidence="10">
    <location>
        <position position="7"/>
    </location>
    <ligand>
        <name>Mg(2+)</name>
        <dbReference type="ChEBI" id="CHEBI:18420"/>
        <label>2</label>
    </ligand>
</feature>
<dbReference type="PANTHER" id="PTHR10642">
    <property type="entry name" value="RIBONUCLEASE H1"/>
    <property type="match status" value="1"/>
</dbReference>
<dbReference type="CDD" id="cd09278">
    <property type="entry name" value="RNase_HI_prokaryote_like"/>
    <property type="match status" value="1"/>
</dbReference>
<evidence type="ECO:0000256" key="5">
    <source>
        <dbReference type="ARBA" id="ARBA00022722"/>
    </source>
</evidence>
<feature type="binding site" evidence="10">
    <location>
        <position position="42"/>
    </location>
    <ligand>
        <name>Mg(2+)</name>
        <dbReference type="ChEBI" id="CHEBI:18420"/>
        <label>1</label>
    </ligand>
</feature>
<feature type="domain" description="RNase H type-1" evidence="12">
    <location>
        <begin position="1"/>
        <end position="141"/>
    </location>
</feature>
<comment type="function">
    <text evidence="10">Endonuclease that specifically degrades the RNA of RNA-DNA hybrids.</text>
</comment>
<feature type="binding site" evidence="10">
    <location>
        <position position="7"/>
    </location>
    <ligand>
        <name>Mg(2+)</name>
        <dbReference type="ChEBI" id="CHEBI:18420"/>
        <label>1</label>
    </ligand>
</feature>
<evidence type="ECO:0000256" key="1">
    <source>
        <dbReference type="ARBA" id="ARBA00000077"/>
    </source>
</evidence>
<keyword evidence="7 10" id="KW-0255">Endonuclease</keyword>
<evidence type="ECO:0000256" key="2">
    <source>
        <dbReference type="ARBA" id="ARBA00005300"/>
    </source>
</evidence>
<dbReference type="InterPro" id="IPR036397">
    <property type="entry name" value="RNaseH_sf"/>
</dbReference>
<dbReference type="EC" id="3.1.26.4" evidence="4 10"/>
<evidence type="ECO:0000256" key="8">
    <source>
        <dbReference type="ARBA" id="ARBA00022801"/>
    </source>
</evidence>
<evidence type="ECO:0000259" key="12">
    <source>
        <dbReference type="PROSITE" id="PS50879"/>
    </source>
</evidence>
<protein>
    <recommendedName>
        <fullName evidence="4 10">Ribonuclease H</fullName>
        <shortName evidence="10">RNase H</shortName>
        <ecNumber evidence="4 10">3.1.26.4</ecNumber>
    </recommendedName>
</protein>
<dbReference type="InterPro" id="IPR022892">
    <property type="entry name" value="RNaseHI"/>
</dbReference>
<feature type="compositionally biased region" description="Low complexity" evidence="11">
    <location>
        <begin position="173"/>
        <end position="200"/>
    </location>
</feature>
<evidence type="ECO:0000256" key="4">
    <source>
        <dbReference type="ARBA" id="ARBA00012180"/>
    </source>
</evidence>
<dbReference type="InterPro" id="IPR027843">
    <property type="entry name" value="DUF4440"/>
</dbReference>
<comment type="subcellular location">
    <subcellularLocation>
        <location evidence="10">Cytoplasm</location>
    </subcellularLocation>
</comment>
<comment type="similarity">
    <text evidence="2 10">Belongs to the RNase H family.</text>
</comment>
<keyword evidence="6 10" id="KW-0479">Metal-binding</keyword>
<comment type="cofactor">
    <cofactor evidence="10">
        <name>Mg(2+)</name>
        <dbReference type="ChEBI" id="CHEBI:18420"/>
    </cofactor>
    <text evidence="10">Binds 1 Mg(2+) ion per subunit. May bind a second metal ion at a regulatory site, or after substrate binding.</text>
</comment>
<dbReference type="RefSeq" id="WP_343921281.1">
    <property type="nucleotide sequence ID" value="NZ_BAAAKK010000006.1"/>
</dbReference>
<feature type="binding site" evidence="10">
    <location>
        <position position="64"/>
    </location>
    <ligand>
        <name>Mg(2+)</name>
        <dbReference type="ChEBI" id="CHEBI:18420"/>
        <label>1</label>
    </ligand>
</feature>
<dbReference type="PANTHER" id="PTHR10642:SF26">
    <property type="entry name" value="RIBONUCLEASE H1"/>
    <property type="match status" value="1"/>
</dbReference>
<evidence type="ECO:0000256" key="3">
    <source>
        <dbReference type="ARBA" id="ARBA00011245"/>
    </source>
</evidence>
<feature type="region of interest" description="Disordered" evidence="11">
    <location>
        <begin position="146"/>
        <end position="200"/>
    </location>
</feature>
<name>A0ABN1YZZ0_9MICO</name>
<accession>A0ABN1YZZ0</accession>
<reference evidence="13 14" key="1">
    <citation type="journal article" date="2019" name="Int. J. Syst. Evol. Microbiol.">
        <title>The Global Catalogue of Microorganisms (GCM) 10K type strain sequencing project: providing services to taxonomists for standard genome sequencing and annotation.</title>
        <authorList>
            <consortium name="The Broad Institute Genomics Platform"/>
            <consortium name="The Broad Institute Genome Sequencing Center for Infectious Disease"/>
            <person name="Wu L."/>
            <person name="Ma J."/>
        </authorList>
    </citation>
    <scope>NUCLEOTIDE SEQUENCE [LARGE SCALE GENOMIC DNA]</scope>
    <source>
        <strain evidence="13 14">JCM 12398</strain>
    </source>
</reference>
<dbReference type="Proteomes" id="UP001501266">
    <property type="component" value="Unassembled WGS sequence"/>
</dbReference>
<comment type="caution">
    <text evidence="13">The sequence shown here is derived from an EMBL/GenBank/DDBJ whole genome shotgun (WGS) entry which is preliminary data.</text>
</comment>